<keyword evidence="3 5" id="KW-0874">Quinone</keyword>
<dbReference type="PANTHER" id="PTHR10884:SF14">
    <property type="entry name" value="NADH DEHYDROGENASE [UBIQUINONE] IRON-SULFUR PROTEIN 3, MITOCHONDRIAL"/>
    <property type="match status" value="1"/>
</dbReference>
<dbReference type="Pfam" id="PF00329">
    <property type="entry name" value="Complex1_30kDa"/>
    <property type="match status" value="1"/>
</dbReference>
<evidence type="ECO:0000256" key="3">
    <source>
        <dbReference type="HAMAP-Rule" id="MF_01357"/>
    </source>
</evidence>
<keyword evidence="3 4" id="KW-1278">Translocase</keyword>
<dbReference type="InterPro" id="IPR010218">
    <property type="entry name" value="NADH_DH_suC"/>
</dbReference>
<comment type="catalytic activity">
    <reaction evidence="3 5">
        <text>a quinone + NADH + 5 H(+)(in) = a quinol + NAD(+) + 4 H(+)(out)</text>
        <dbReference type="Rhea" id="RHEA:57888"/>
        <dbReference type="ChEBI" id="CHEBI:15378"/>
        <dbReference type="ChEBI" id="CHEBI:24646"/>
        <dbReference type="ChEBI" id="CHEBI:57540"/>
        <dbReference type="ChEBI" id="CHEBI:57945"/>
        <dbReference type="ChEBI" id="CHEBI:132124"/>
    </reaction>
</comment>
<dbReference type="Gene3D" id="3.30.460.80">
    <property type="entry name" value="NADH:ubiquinone oxidoreductase, 30kDa subunit"/>
    <property type="match status" value="1"/>
</dbReference>
<dbReference type="InterPro" id="IPR037232">
    <property type="entry name" value="NADH_quin_OxRdtase_su_C/D-like"/>
</dbReference>
<dbReference type="EMBL" id="JAUSVY010000012">
    <property type="protein sequence ID" value="MDQ0507015.1"/>
    <property type="molecule type" value="Genomic_DNA"/>
</dbReference>
<organism evidence="7 8">
    <name type="scientific">Xanthobacter agilis</name>
    <dbReference type="NCBI Taxonomy" id="47492"/>
    <lineage>
        <taxon>Bacteria</taxon>
        <taxon>Pseudomonadati</taxon>
        <taxon>Pseudomonadota</taxon>
        <taxon>Alphaproteobacteria</taxon>
        <taxon>Hyphomicrobiales</taxon>
        <taxon>Xanthobacteraceae</taxon>
        <taxon>Xanthobacter</taxon>
    </lineage>
</organism>
<dbReference type="PROSITE" id="PS00542">
    <property type="entry name" value="COMPLEX1_30K"/>
    <property type="match status" value="1"/>
</dbReference>
<comment type="similarity">
    <text evidence="1 3 4">Belongs to the complex I 30 kDa subunit family.</text>
</comment>
<protein>
    <recommendedName>
        <fullName evidence="3">NADH-quinone oxidoreductase subunit C</fullName>
        <ecNumber evidence="3">7.1.1.-</ecNumber>
    </recommendedName>
    <alternativeName>
        <fullName evidence="3">NADH dehydrogenase I subunit C</fullName>
    </alternativeName>
    <alternativeName>
        <fullName evidence="3">NDH-1 subunit C</fullName>
    </alternativeName>
</protein>
<evidence type="ECO:0000313" key="7">
    <source>
        <dbReference type="EMBL" id="MDQ0507015.1"/>
    </source>
</evidence>
<evidence type="ECO:0000256" key="5">
    <source>
        <dbReference type="RuleBase" id="RU003582"/>
    </source>
</evidence>
<sequence>MDETLKDLAAHIAGVLSGAVKGWKVAFGELTLDVEPAQIVKVATFLRDDPACLFHCIVDVCGADYPERDARFEVVYHFLSLKQNLRIRLKVATDEDTPVPSICGVFPGANWFERETYDLYGILFTGHPELRRLLTDYGFDGHPLRKDFPTSGYVEVHYDDELKRVVYEPVRLAQEFRNFDFLSPWEGVDYVLPGDEKASKAG</sequence>
<keyword evidence="8" id="KW-1185">Reference proteome</keyword>
<keyword evidence="2 3" id="KW-0813">Transport</keyword>
<comment type="subunit">
    <text evidence="3">NDH-1 is composed of 14 different subunits. Subunits NuoB, C, D, E, F, and G constitute the peripheral sector of the complex.</text>
</comment>
<dbReference type="NCBIfam" id="NF004733">
    <property type="entry name" value="PRK06074.1-5"/>
    <property type="match status" value="1"/>
</dbReference>
<comment type="caution">
    <text evidence="7">The sequence shown here is derived from an EMBL/GenBank/DDBJ whole genome shotgun (WGS) entry which is preliminary data.</text>
</comment>
<keyword evidence="3" id="KW-0472">Membrane</keyword>
<accession>A0ABU0LIT4</accession>
<reference evidence="7 8" key="1">
    <citation type="submission" date="2023-07" db="EMBL/GenBank/DDBJ databases">
        <title>Genomic Encyclopedia of Type Strains, Phase IV (KMG-IV): sequencing the most valuable type-strain genomes for metagenomic binning, comparative biology and taxonomic classification.</title>
        <authorList>
            <person name="Goeker M."/>
        </authorList>
    </citation>
    <scope>NUCLEOTIDE SEQUENCE [LARGE SCALE GENOMIC DNA]</scope>
    <source>
        <strain evidence="7 8">DSM 3770</strain>
    </source>
</reference>
<dbReference type="RefSeq" id="WP_237345895.1">
    <property type="nucleotide sequence ID" value="NZ_JABWGX010000013.1"/>
</dbReference>
<dbReference type="InterPro" id="IPR020396">
    <property type="entry name" value="NADH_UbQ_OxRdtase_CS"/>
</dbReference>
<dbReference type="NCBIfam" id="TIGR01961">
    <property type="entry name" value="NuoC_fam"/>
    <property type="match status" value="1"/>
</dbReference>
<comment type="function">
    <text evidence="3">NDH-1 shuttles electrons from NADH, via FMN and iron-sulfur (Fe-S) centers, to quinones in the respiratory chain. The immediate electron acceptor for the enzyme in this species is believed to be ubiquinone. Couples the redox reaction to proton translocation (for every two electrons transferred, four hydrogen ions are translocated across the cytoplasmic membrane), and thus conserves the redox energy in a proton gradient.</text>
</comment>
<name>A0ABU0LIT4_XANAG</name>
<dbReference type="InterPro" id="IPR001268">
    <property type="entry name" value="NADH_UbQ_OxRdtase_30kDa_su"/>
</dbReference>
<keyword evidence="3" id="KW-0830">Ubiquinone</keyword>
<proteinExistence type="inferred from homology"/>
<evidence type="ECO:0000256" key="4">
    <source>
        <dbReference type="RuleBase" id="RU003456"/>
    </source>
</evidence>
<dbReference type="HAMAP" id="MF_01357">
    <property type="entry name" value="NDH1_NuoC"/>
    <property type="match status" value="1"/>
</dbReference>
<dbReference type="NCBIfam" id="NF004730">
    <property type="entry name" value="PRK06074.1-1"/>
    <property type="match status" value="1"/>
</dbReference>
<comment type="subcellular location">
    <subcellularLocation>
        <location evidence="3">Cell membrane</location>
        <topology evidence="3">Peripheral membrane protein</topology>
        <orientation evidence="3">Cytoplasmic side</orientation>
    </subcellularLocation>
</comment>
<dbReference type="PANTHER" id="PTHR10884">
    <property type="entry name" value="NADH DEHYDROGENASE UBIQUINONE IRON-SULFUR PROTEIN 3"/>
    <property type="match status" value="1"/>
</dbReference>
<keyword evidence="3 4" id="KW-0520">NAD</keyword>
<keyword evidence="3" id="KW-1003">Cell membrane</keyword>
<dbReference type="Proteomes" id="UP001241747">
    <property type="component" value="Unassembled WGS sequence"/>
</dbReference>
<dbReference type="SUPFAM" id="SSF143243">
    <property type="entry name" value="Nqo5-like"/>
    <property type="match status" value="1"/>
</dbReference>
<evidence type="ECO:0000259" key="6">
    <source>
        <dbReference type="Pfam" id="PF00329"/>
    </source>
</evidence>
<evidence type="ECO:0000313" key="8">
    <source>
        <dbReference type="Proteomes" id="UP001241747"/>
    </source>
</evidence>
<evidence type="ECO:0000256" key="2">
    <source>
        <dbReference type="ARBA" id="ARBA00022448"/>
    </source>
</evidence>
<dbReference type="EC" id="7.1.1.-" evidence="3"/>
<gene>
    <name evidence="3" type="primary">nuoC</name>
    <name evidence="7" type="ORF">QOZ94_003831</name>
</gene>
<evidence type="ECO:0000256" key="1">
    <source>
        <dbReference type="ARBA" id="ARBA00007569"/>
    </source>
</evidence>
<feature type="domain" description="NADH:ubiquinone oxidoreductase 30kDa subunit" evidence="6">
    <location>
        <begin position="33"/>
        <end position="153"/>
    </location>
</feature>